<dbReference type="AlphaFoldDB" id="A0A9W6PDN4"/>
<comment type="caution">
    <text evidence="1">The sequence shown here is derived from an EMBL/GenBank/DDBJ whole genome shotgun (WGS) entry which is preliminary data.</text>
</comment>
<evidence type="ECO:0000313" key="1">
    <source>
        <dbReference type="EMBL" id="GLW53964.1"/>
    </source>
</evidence>
<accession>A0A9W6PDN4</accession>
<name>A0A9W6PDN4_9ACTN</name>
<dbReference type="RefSeq" id="WP_033251381.1">
    <property type="nucleotide sequence ID" value="NZ_BSRX01000009.1"/>
</dbReference>
<dbReference type="EMBL" id="BSRX01000009">
    <property type="protein sequence ID" value="GLW53964.1"/>
    <property type="molecule type" value="Genomic_DNA"/>
</dbReference>
<protein>
    <submittedName>
        <fullName evidence="1">Uncharacterized protein</fullName>
    </submittedName>
</protein>
<organism evidence="1 2">
    <name type="scientific">Kitasatospora phosalacinea</name>
    <dbReference type="NCBI Taxonomy" id="2065"/>
    <lineage>
        <taxon>Bacteria</taxon>
        <taxon>Bacillati</taxon>
        <taxon>Actinomycetota</taxon>
        <taxon>Actinomycetes</taxon>
        <taxon>Kitasatosporales</taxon>
        <taxon>Streptomycetaceae</taxon>
        <taxon>Kitasatospora</taxon>
    </lineage>
</organism>
<gene>
    <name evidence="1" type="ORF">Kpho01_19750</name>
</gene>
<sequence length="67" mass="7632">MAKFALSPFTGGKGQAELELILMVDDLDAVQVIYYLVRLAFECMRYRTLKLTSKRSQSGTEAREDKK</sequence>
<evidence type="ECO:0000313" key="2">
    <source>
        <dbReference type="Proteomes" id="UP001165143"/>
    </source>
</evidence>
<reference evidence="1" key="1">
    <citation type="submission" date="2023-02" db="EMBL/GenBank/DDBJ databases">
        <title>Kitasatospora phosalacinea NBRC 14362.</title>
        <authorList>
            <person name="Ichikawa N."/>
            <person name="Sato H."/>
            <person name="Tonouchi N."/>
        </authorList>
    </citation>
    <scope>NUCLEOTIDE SEQUENCE</scope>
    <source>
        <strain evidence="1">NBRC 14362</strain>
    </source>
</reference>
<proteinExistence type="predicted"/>
<dbReference type="Proteomes" id="UP001165143">
    <property type="component" value="Unassembled WGS sequence"/>
</dbReference>